<accession>A0A0R3S7K7</accession>
<dbReference type="EMBL" id="UYSG01000002">
    <property type="protein sequence ID" value="VDL11644.1"/>
    <property type="molecule type" value="Genomic_DNA"/>
</dbReference>
<dbReference type="AlphaFoldDB" id="A0A0R3S7K7"/>
<dbReference type="WBParaSite" id="HDID_0000002501-mRNA-1">
    <property type="protein sequence ID" value="HDID_0000002501-mRNA-1"/>
    <property type="gene ID" value="HDID_0000002501"/>
</dbReference>
<evidence type="ECO:0000313" key="1">
    <source>
        <dbReference type="EMBL" id="VDL11644.1"/>
    </source>
</evidence>
<gene>
    <name evidence="1" type="ORF">HDID_LOCUS26</name>
</gene>
<name>A0A0R3S7K7_HYMDI</name>
<reference evidence="3" key="1">
    <citation type="submission" date="2017-02" db="UniProtKB">
        <authorList>
            <consortium name="WormBaseParasite"/>
        </authorList>
    </citation>
    <scope>IDENTIFICATION</scope>
</reference>
<reference evidence="1 2" key="2">
    <citation type="submission" date="2018-11" db="EMBL/GenBank/DDBJ databases">
        <authorList>
            <consortium name="Pathogen Informatics"/>
        </authorList>
    </citation>
    <scope>NUCLEOTIDE SEQUENCE [LARGE SCALE GENOMIC DNA]</scope>
</reference>
<proteinExistence type="predicted"/>
<dbReference type="Proteomes" id="UP000274504">
    <property type="component" value="Unassembled WGS sequence"/>
</dbReference>
<organism evidence="3">
    <name type="scientific">Hymenolepis diminuta</name>
    <name type="common">Rat tapeworm</name>
    <dbReference type="NCBI Taxonomy" id="6216"/>
    <lineage>
        <taxon>Eukaryota</taxon>
        <taxon>Metazoa</taxon>
        <taxon>Spiralia</taxon>
        <taxon>Lophotrochozoa</taxon>
        <taxon>Platyhelminthes</taxon>
        <taxon>Cestoda</taxon>
        <taxon>Eucestoda</taxon>
        <taxon>Cyclophyllidea</taxon>
        <taxon>Hymenolepididae</taxon>
        <taxon>Hymenolepis</taxon>
    </lineage>
</organism>
<evidence type="ECO:0000313" key="2">
    <source>
        <dbReference type="Proteomes" id="UP000274504"/>
    </source>
</evidence>
<dbReference type="OrthoDB" id="6224101at2759"/>
<sequence length="462" mass="52760">MNTILHIEGKEMVQIQGCYMYMINKNGDVGAFLGHGIFSIVIPEIKCDAHSSHPFVQIFGWLYPLARSFSPIYCWGPDKIILPEPFSNINSPAYIVIRLPYYCSDFQKSTLWNILDMHAHVRGNFCSNMKSECFSLDKKFFLTEISPFDNHELLIVPAKGNHPDIKILKSLKFPELSYKGRRFTSLPARLAVSLHVIDKVGISKEINETVDSRKCCYQPNMCPTRRHNIVPSSHIKPNPISSDSDDMHEKVTMGGISHDWTSLPNYSGNIMRQYMIGLRDKQHIKINTIPKTVKIPHIVHFAVKEVFRELVRQRKEKEQLGIPPSFDARKEHLFGGFGEAEILNAYGPDLSTQSIQEKLGLTNPMEKFKYIQHLESAADYFDNMLENKNFVLISLDEERVDRFDQCDLAGALIPRSISVRYAECGRHFGTLMTLSTIVEEPKITDVMINKLKCNSECAKISE</sequence>
<evidence type="ECO:0000313" key="3">
    <source>
        <dbReference type="WBParaSite" id="HDID_0000002501-mRNA-1"/>
    </source>
</evidence>
<protein>
    <submittedName>
        <fullName evidence="3">POPLD domain-containing protein</fullName>
    </submittedName>
</protein>